<feature type="compositionally biased region" description="Pro residues" evidence="1">
    <location>
        <begin position="177"/>
        <end position="191"/>
    </location>
</feature>
<feature type="region of interest" description="Disordered" evidence="1">
    <location>
        <begin position="1"/>
        <end position="51"/>
    </location>
</feature>
<feature type="compositionally biased region" description="Pro residues" evidence="1">
    <location>
        <begin position="200"/>
        <end position="224"/>
    </location>
</feature>
<feature type="region of interest" description="Disordered" evidence="1">
    <location>
        <begin position="169"/>
        <end position="236"/>
    </location>
</feature>
<reference evidence="2" key="1">
    <citation type="submission" date="2022-10" db="EMBL/GenBank/DDBJ databases">
        <title>Tapping the CABI collections for fungal endophytes: first genome assemblies for Collariella, Neodidymelliopsis, Ascochyta clinopodiicola, Didymella pomorum, Didymosphaeria variabile, Neocosmospora piperis and Neocucurbitaria cava.</title>
        <authorList>
            <person name="Hill R."/>
        </authorList>
    </citation>
    <scope>NUCLEOTIDE SEQUENCE</scope>
    <source>
        <strain evidence="2">IMI 356814</strain>
    </source>
</reference>
<feature type="compositionally biased region" description="Low complexity" evidence="1">
    <location>
        <begin position="36"/>
        <end position="45"/>
    </location>
</feature>
<keyword evidence="3" id="KW-1185">Reference proteome</keyword>
<evidence type="ECO:0000313" key="2">
    <source>
        <dbReference type="EMBL" id="KAJ4364125.1"/>
    </source>
</evidence>
<organism evidence="2 3">
    <name type="scientific">Neocucurbitaria cava</name>
    <dbReference type="NCBI Taxonomy" id="798079"/>
    <lineage>
        <taxon>Eukaryota</taxon>
        <taxon>Fungi</taxon>
        <taxon>Dikarya</taxon>
        <taxon>Ascomycota</taxon>
        <taxon>Pezizomycotina</taxon>
        <taxon>Dothideomycetes</taxon>
        <taxon>Pleosporomycetidae</taxon>
        <taxon>Pleosporales</taxon>
        <taxon>Pleosporineae</taxon>
        <taxon>Cucurbitariaceae</taxon>
        <taxon>Neocucurbitaria</taxon>
    </lineage>
</organism>
<dbReference type="AlphaFoldDB" id="A0A9W8Y0I4"/>
<accession>A0A9W8Y0I4</accession>
<dbReference type="Proteomes" id="UP001140560">
    <property type="component" value="Unassembled WGS sequence"/>
</dbReference>
<dbReference type="OrthoDB" id="3794856at2759"/>
<dbReference type="EMBL" id="JAPEUY010000018">
    <property type="protein sequence ID" value="KAJ4364125.1"/>
    <property type="molecule type" value="Genomic_DNA"/>
</dbReference>
<proteinExistence type="predicted"/>
<evidence type="ECO:0000313" key="3">
    <source>
        <dbReference type="Proteomes" id="UP001140560"/>
    </source>
</evidence>
<evidence type="ECO:0000256" key="1">
    <source>
        <dbReference type="SAM" id="MobiDB-lite"/>
    </source>
</evidence>
<gene>
    <name evidence="2" type="ORF">N0V83_009580</name>
</gene>
<sequence length="408" mass="45053">MSAPFFTNVEMKDEGTPELAPGAQEQMSSSDRTEPTTDGTGPTTPSHYTSPFGDVAAFAADLFHEEPGDTTFQLIDAAVSDFDRKDSAYHDAGQQLYHLINERLGKVSETTPFVNHHSAQNSYNQGPPVEQPPVEINDTVFGYEGYHPALTAPGEGISGQLLPPPPILPIPSIIITPPSPPQPLYQPSPRPDQPRRQHPSSPPTKRPPLHLPPHSPLLSPPPTWRCPQNDMTIPTTDPQRQFYASHLLSAINNLTNIIDKPTPAFHKHWLASPPFYTPTHREHLAWTILPLTTTLHTSGPASIFTLPNSFDRNFSEDVYKTRAWTFRERVGKICALLAASKARCQRALGGSGVLRIVGCPEKLLKMARGDSRMNERRQEFLEVGREVLMGEIEMEMDGEGEEEGGMIG</sequence>
<name>A0A9W8Y0I4_9PLEO</name>
<comment type="caution">
    <text evidence="2">The sequence shown here is derived from an EMBL/GenBank/DDBJ whole genome shotgun (WGS) entry which is preliminary data.</text>
</comment>
<protein>
    <submittedName>
        <fullName evidence="2">Uncharacterized protein</fullName>
    </submittedName>
</protein>